<dbReference type="KEGG" id="cyn:Cyan7425_4354"/>
<dbReference type="HOGENOM" id="CLU_2116959_0_0_3"/>
<sequence>MLDPGVNTDPWETPSLPPDPEQVETSQRLVARAEAQLAEPTPPVAEINEKEVRIQQLETEKQLLFQRNVNLRIELAQLQTVNQQLLAKISQLQQRQNSPWWTRLWQRSNPSSPD</sequence>
<accession>B8HYL0</accession>
<dbReference type="STRING" id="395961.Cyan7425_4354"/>
<organism evidence="3">
    <name type="scientific">Cyanothece sp. (strain PCC 7425 / ATCC 29141)</name>
    <dbReference type="NCBI Taxonomy" id="395961"/>
    <lineage>
        <taxon>Bacteria</taxon>
        <taxon>Bacillati</taxon>
        <taxon>Cyanobacteriota</taxon>
        <taxon>Cyanophyceae</taxon>
        <taxon>Gomontiellales</taxon>
        <taxon>Cyanothecaceae</taxon>
        <taxon>Cyanothece</taxon>
    </lineage>
</organism>
<dbReference type="eggNOG" id="ENOG502ZHRB">
    <property type="taxonomic scope" value="Bacteria"/>
</dbReference>
<evidence type="ECO:0000256" key="2">
    <source>
        <dbReference type="SAM" id="MobiDB-lite"/>
    </source>
</evidence>
<protein>
    <submittedName>
        <fullName evidence="3">Uncharacterized protein</fullName>
    </submittedName>
</protein>
<proteinExistence type="predicted"/>
<dbReference type="EMBL" id="CP001344">
    <property type="protein sequence ID" value="ACL46664.1"/>
    <property type="molecule type" value="Genomic_DNA"/>
</dbReference>
<evidence type="ECO:0000256" key="1">
    <source>
        <dbReference type="SAM" id="Coils"/>
    </source>
</evidence>
<dbReference type="AlphaFoldDB" id="B8HYL0"/>
<reference evidence="3" key="1">
    <citation type="submission" date="2009-01" db="EMBL/GenBank/DDBJ databases">
        <title>Complete sequence of chromosome Cyanothece sp. PCC 7425.</title>
        <authorList>
            <consortium name="US DOE Joint Genome Institute"/>
            <person name="Lucas S."/>
            <person name="Copeland A."/>
            <person name="Lapidus A."/>
            <person name="Glavina del Rio T."/>
            <person name="Dalin E."/>
            <person name="Tice H."/>
            <person name="Bruce D."/>
            <person name="Goodwin L."/>
            <person name="Pitluck S."/>
            <person name="Sims D."/>
            <person name="Meineke L."/>
            <person name="Brettin T."/>
            <person name="Detter J.C."/>
            <person name="Han C."/>
            <person name="Larimer F."/>
            <person name="Land M."/>
            <person name="Hauser L."/>
            <person name="Kyrpides N."/>
            <person name="Ovchinnikova G."/>
            <person name="Liberton M."/>
            <person name="Stoeckel J."/>
            <person name="Banerjee A."/>
            <person name="Singh A."/>
            <person name="Page L."/>
            <person name="Sato H."/>
            <person name="Zhao L."/>
            <person name="Sherman L."/>
            <person name="Pakrasi H."/>
            <person name="Richardson P."/>
        </authorList>
    </citation>
    <scope>NUCLEOTIDE SEQUENCE</scope>
    <source>
        <strain evidence="3">PCC 7425</strain>
    </source>
</reference>
<feature type="region of interest" description="Disordered" evidence="2">
    <location>
        <begin position="1"/>
        <end position="27"/>
    </location>
</feature>
<name>B8HYL0_CYAP4</name>
<evidence type="ECO:0000313" key="3">
    <source>
        <dbReference type="EMBL" id="ACL46664.1"/>
    </source>
</evidence>
<gene>
    <name evidence="3" type="ordered locus">Cyan7425_4354</name>
</gene>
<keyword evidence="1" id="KW-0175">Coiled coil</keyword>
<feature type="coiled-coil region" evidence="1">
    <location>
        <begin position="47"/>
        <end position="95"/>
    </location>
</feature>